<dbReference type="EC" id="3.2.1.101" evidence="4 10"/>
<evidence type="ECO:0000313" key="13">
    <source>
        <dbReference type="Proteomes" id="UP000192927"/>
    </source>
</evidence>
<keyword evidence="5 11" id="KW-0732">Signal</keyword>
<evidence type="ECO:0000256" key="9">
    <source>
        <dbReference type="ARBA" id="ARBA00023295"/>
    </source>
</evidence>
<dbReference type="PANTHER" id="PTHR12145">
    <property type="entry name" value="MANNAN ENDO-1,6-ALPHA-MANNOSIDASE DCW1"/>
    <property type="match status" value="1"/>
</dbReference>
<evidence type="ECO:0000256" key="2">
    <source>
        <dbReference type="ARBA" id="ARBA00004308"/>
    </source>
</evidence>
<keyword evidence="8" id="KW-0325">Glycoprotein</keyword>
<comment type="similarity">
    <text evidence="3 10">Belongs to the glycosyl hydrolase 76 family.</text>
</comment>
<keyword evidence="13" id="KW-1185">Reference proteome</keyword>
<reference evidence="13" key="1">
    <citation type="submission" date="2017-03" db="EMBL/GenBank/DDBJ databases">
        <authorList>
            <person name="Sharma R."/>
            <person name="Thines M."/>
        </authorList>
    </citation>
    <scope>NUCLEOTIDE SEQUENCE [LARGE SCALE GENOMIC DNA]</scope>
</reference>
<dbReference type="GO" id="GO:0016052">
    <property type="term" value="P:carbohydrate catabolic process"/>
    <property type="evidence" value="ECO:0007669"/>
    <property type="project" value="InterPro"/>
</dbReference>
<sequence length="455" mass="49639">MLPSRIWYPALVAAGLQLTAAMQLIIADPVSIKNAARTVAYGMMTYYTGNASTSQVGLLPPPYYWWEAGAMWGALVDYWYYTNDSTYNNVTTQALLSQVGPKNDYMVPAQQFDEGNDDQSFWGFAVMSALERNYPAPPSTSPQWLPLVEALWNTQVPRWDMTTCAGGLKWQIFSSNAGYNYKNSIANGGFFQLAARLARYTGNQTYVDWAEKIWDWTARVGLIDNKYNVYDGTDDTINCTAVDHDQETYNVGIFLYGAAVLYNYTNGSTIWESRTTGLLNAAAYFFSPFPNATHIMYETICEKDSSCNNDAQSFKAYLARWMWATTQVAPYTRGAIMALLRPSAQGAAASCSGGKYDVTCGSRWYTNAFDNVYGVGEQLAALEVIQGLLINDTAPPLTGPNVDIAAAASVSSVPVPSTSPAGTIPAKKGQGSRSMGGIALGRIVCIGIAFVAIFS</sequence>
<dbReference type="Pfam" id="PF03663">
    <property type="entry name" value="Glyco_hydro_76"/>
    <property type="match status" value="1"/>
</dbReference>
<evidence type="ECO:0000256" key="10">
    <source>
        <dbReference type="PIRNR" id="PIRNR016302"/>
    </source>
</evidence>
<accession>A0A1W5DEY9</accession>
<name>A0A1W5DEY9_9LECA</name>
<dbReference type="InterPro" id="IPR008928">
    <property type="entry name" value="6-hairpin_glycosidase_sf"/>
</dbReference>
<dbReference type="InterPro" id="IPR014480">
    <property type="entry name" value="Mannan-1_6-alpha_mannosidase"/>
</dbReference>
<dbReference type="PANTHER" id="PTHR12145:SF38">
    <property type="entry name" value="MANNAN ENDO-1,6-ALPHA-MANNOSIDASE"/>
    <property type="match status" value="1"/>
</dbReference>
<evidence type="ECO:0000313" key="12">
    <source>
        <dbReference type="EMBL" id="SLM41512.1"/>
    </source>
</evidence>
<proteinExistence type="inferred from homology"/>
<dbReference type="GO" id="GO:0012505">
    <property type="term" value="C:endomembrane system"/>
    <property type="evidence" value="ECO:0007669"/>
    <property type="project" value="UniProtKB-SubCell"/>
</dbReference>
<feature type="signal peptide" evidence="11">
    <location>
        <begin position="1"/>
        <end position="21"/>
    </location>
</feature>
<keyword evidence="7" id="KW-0472">Membrane</keyword>
<dbReference type="Gene3D" id="1.50.10.20">
    <property type="match status" value="1"/>
</dbReference>
<keyword evidence="9 10" id="KW-0326">Glycosidase</keyword>
<evidence type="ECO:0000256" key="6">
    <source>
        <dbReference type="ARBA" id="ARBA00022801"/>
    </source>
</evidence>
<comment type="subcellular location">
    <subcellularLocation>
        <location evidence="2">Endomembrane system</location>
    </subcellularLocation>
</comment>
<keyword evidence="6 10" id="KW-0378">Hydrolase</keyword>
<protein>
    <recommendedName>
        <fullName evidence="4 10">Mannan endo-1,6-alpha-mannosidase</fullName>
        <ecNumber evidence="4 10">3.2.1.101</ecNumber>
    </recommendedName>
</protein>
<dbReference type="PIRSF" id="PIRSF016302">
    <property type="entry name" value="Man_a_manosd"/>
    <property type="match status" value="1"/>
</dbReference>
<evidence type="ECO:0000256" key="8">
    <source>
        <dbReference type="ARBA" id="ARBA00023180"/>
    </source>
</evidence>
<evidence type="ECO:0000256" key="4">
    <source>
        <dbReference type="ARBA" id="ARBA00012350"/>
    </source>
</evidence>
<evidence type="ECO:0000256" key="5">
    <source>
        <dbReference type="ARBA" id="ARBA00022729"/>
    </source>
</evidence>
<dbReference type="GO" id="GO:0009272">
    <property type="term" value="P:fungal-type cell wall biogenesis"/>
    <property type="evidence" value="ECO:0007669"/>
    <property type="project" value="TreeGrafter"/>
</dbReference>
<dbReference type="AlphaFoldDB" id="A0A1W5DEY9"/>
<dbReference type="FunFam" id="1.50.10.20:FF:000006">
    <property type="entry name" value="Mannan endo-1,6-alpha-mannosidase"/>
    <property type="match status" value="1"/>
</dbReference>
<dbReference type="EMBL" id="FWEW01003879">
    <property type="protein sequence ID" value="SLM41512.1"/>
    <property type="molecule type" value="Genomic_DNA"/>
</dbReference>
<evidence type="ECO:0000256" key="11">
    <source>
        <dbReference type="SAM" id="SignalP"/>
    </source>
</evidence>
<feature type="chain" id="PRO_5013048861" description="Mannan endo-1,6-alpha-mannosidase" evidence="11">
    <location>
        <begin position="22"/>
        <end position="455"/>
    </location>
</feature>
<evidence type="ECO:0000256" key="3">
    <source>
        <dbReference type="ARBA" id="ARBA00009699"/>
    </source>
</evidence>
<dbReference type="InterPro" id="IPR005198">
    <property type="entry name" value="Glyco_hydro_76"/>
</dbReference>
<evidence type="ECO:0000256" key="1">
    <source>
        <dbReference type="ARBA" id="ARBA00001452"/>
    </source>
</evidence>
<organism evidence="12 13">
    <name type="scientific">Lasallia pustulata</name>
    <dbReference type="NCBI Taxonomy" id="136370"/>
    <lineage>
        <taxon>Eukaryota</taxon>
        <taxon>Fungi</taxon>
        <taxon>Dikarya</taxon>
        <taxon>Ascomycota</taxon>
        <taxon>Pezizomycotina</taxon>
        <taxon>Lecanoromycetes</taxon>
        <taxon>OSLEUM clade</taxon>
        <taxon>Umbilicariomycetidae</taxon>
        <taxon>Umbilicariales</taxon>
        <taxon>Umbilicariaceae</taxon>
        <taxon>Lasallia</taxon>
    </lineage>
</organism>
<evidence type="ECO:0000256" key="7">
    <source>
        <dbReference type="ARBA" id="ARBA00023136"/>
    </source>
</evidence>
<dbReference type="SUPFAM" id="SSF48208">
    <property type="entry name" value="Six-hairpin glycosidases"/>
    <property type="match status" value="1"/>
</dbReference>
<comment type="catalytic activity">
    <reaction evidence="1 10">
        <text>Random hydrolysis of (1-&gt;6)-alpha-D-mannosidic linkages in unbranched (1-&gt;6)-mannans.</text>
        <dbReference type="EC" id="3.2.1.101"/>
    </reaction>
</comment>
<dbReference type="GO" id="GO:0008496">
    <property type="term" value="F:mannan endo-1,6-alpha-mannosidase activity"/>
    <property type="evidence" value="ECO:0007669"/>
    <property type="project" value="UniProtKB-UniRule"/>
</dbReference>
<dbReference type="Proteomes" id="UP000192927">
    <property type="component" value="Unassembled WGS sequence"/>
</dbReference>